<feature type="transmembrane region" description="Helical" evidence="1">
    <location>
        <begin position="84"/>
        <end position="102"/>
    </location>
</feature>
<accession>A0A8J3BQG0</accession>
<reference evidence="2" key="1">
    <citation type="journal article" date="2014" name="Int. J. Syst. Evol. Microbiol.">
        <title>Complete genome sequence of Corynebacterium casei LMG S-19264T (=DSM 44701T), isolated from a smear-ripened cheese.</title>
        <authorList>
            <consortium name="US DOE Joint Genome Institute (JGI-PGF)"/>
            <person name="Walter F."/>
            <person name="Albersmeier A."/>
            <person name="Kalinowski J."/>
            <person name="Ruckert C."/>
        </authorList>
    </citation>
    <scope>NUCLEOTIDE SEQUENCE</scope>
    <source>
        <strain evidence="2">JCM 3091</strain>
    </source>
</reference>
<dbReference type="EMBL" id="BMQC01000022">
    <property type="protein sequence ID" value="GGK42542.1"/>
    <property type="molecule type" value="Genomic_DNA"/>
</dbReference>
<evidence type="ECO:0008006" key="4">
    <source>
        <dbReference type="Google" id="ProtNLM"/>
    </source>
</evidence>
<feature type="transmembrane region" description="Helical" evidence="1">
    <location>
        <begin position="114"/>
        <end position="138"/>
    </location>
</feature>
<organism evidence="2 3">
    <name type="scientific">Pilimelia terevasa</name>
    <dbReference type="NCBI Taxonomy" id="53372"/>
    <lineage>
        <taxon>Bacteria</taxon>
        <taxon>Bacillati</taxon>
        <taxon>Actinomycetota</taxon>
        <taxon>Actinomycetes</taxon>
        <taxon>Micromonosporales</taxon>
        <taxon>Micromonosporaceae</taxon>
        <taxon>Pilimelia</taxon>
    </lineage>
</organism>
<dbReference type="RefSeq" id="WP_189115841.1">
    <property type="nucleotide sequence ID" value="NZ_BMQC01000022.1"/>
</dbReference>
<sequence length="139" mass="14155">MEMFEAFGALNWLAVVLAALSHFAVGYLWYHQKVFGARWAELAGVDTGSEGTALGVLFARLGVVALATAATLGALMIATGTGGVAGGFAFCAVVGLVLRAGAHVVHNGFARRPGALTLLDGAHDVLACAVMGAILGIWT</sequence>
<dbReference type="AlphaFoldDB" id="A0A8J3BQG0"/>
<dbReference type="Pfam" id="PF08570">
    <property type="entry name" value="DUF1761"/>
    <property type="match status" value="1"/>
</dbReference>
<evidence type="ECO:0000256" key="1">
    <source>
        <dbReference type="SAM" id="Phobius"/>
    </source>
</evidence>
<gene>
    <name evidence="2" type="ORF">GCM10010124_39230</name>
</gene>
<feature type="transmembrane region" description="Helical" evidence="1">
    <location>
        <begin position="12"/>
        <end position="30"/>
    </location>
</feature>
<keyword evidence="1" id="KW-0812">Transmembrane</keyword>
<keyword evidence="1" id="KW-1133">Transmembrane helix</keyword>
<reference evidence="2" key="2">
    <citation type="submission" date="2020-09" db="EMBL/GenBank/DDBJ databases">
        <authorList>
            <person name="Sun Q."/>
            <person name="Ohkuma M."/>
        </authorList>
    </citation>
    <scope>NUCLEOTIDE SEQUENCE</scope>
    <source>
        <strain evidence="2">JCM 3091</strain>
    </source>
</reference>
<dbReference type="InterPro" id="IPR013879">
    <property type="entry name" value="DUF1761"/>
</dbReference>
<feature type="transmembrane region" description="Helical" evidence="1">
    <location>
        <begin position="51"/>
        <end position="78"/>
    </location>
</feature>
<evidence type="ECO:0000313" key="3">
    <source>
        <dbReference type="Proteomes" id="UP000662200"/>
    </source>
</evidence>
<comment type="caution">
    <text evidence="2">The sequence shown here is derived from an EMBL/GenBank/DDBJ whole genome shotgun (WGS) entry which is preliminary data.</text>
</comment>
<dbReference type="Proteomes" id="UP000662200">
    <property type="component" value="Unassembled WGS sequence"/>
</dbReference>
<keyword evidence="1" id="KW-0472">Membrane</keyword>
<proteinExistence type="predicted"/>
<protein>
    <recommendedName>
        <fullName evidence="4">DUF1761 domain-containing protein</fullName>
    </recommendedName>
</protein>
<keyword evidence="3" id="KW-1185">Reference proteome</keyword>
<evidence type="ECO:0000313" key="2">
    <source>
        <dbReference type="EMBL" id="GGK42542.1"/>
    </source>
</evidence>
<name>A0A8J3BQG0_9ACTN</name>